<evidence type="ECO:0000313" key="2">
    <source>
        <dbReference type="EMBL" id="CAL1594276.1"/>
    </source>
</evidence>
<reference evidence="2 3" key="1">
    <citation type="submission" date="2024-04" db="EMBL/GenBank/DDBJ databases">
        <authorList>
            <person name="Waldvogel A.-M."/>
            <person name="Schoenle A."/>
        </authorList>
    </citation>
    <scope>NUCLEOTIDE SEQUENCE [LARGE SCALE GENOMIC DNA]</scope>
</reference>
<feature type="region of interest" description="Disordered" evidence="1">
    <location>
        <begin position="104"/>
        <end position="128"/>
    </location>
</feature>
<accession>A0AAV2KYW4</accession>
<evidence type="ECO:0000313" key="3">
    <source>
        <dbReference type="Proteomes" id="UP001497482"/>
    </source>
</evidence>
<evidence type="ECO:0000256" key="1">
    <source>
        <dbReference type="SAM" id="MobiDB-lite"/>
    </source>
</evidence>
<feature type="region of interest" description="Disordered" evidence="1">
    <location>
        <begin position="142"/>
        <end position="177"/>
    </location>
</feature>
<dbReference type="AlphaFoldDB" id="A0AAV2KYW4"/>
<organism evidence="2 3">
    <name type="scientific">Knipowitschia caucasica</name>
    <name type="common">Caucasian dwarf goby</name>
    <name type="synonym">Pomatoschistus caucasicus</name>
    <dbReference type="NCBI Taxonomy" id="637954"/>
    <lineage>
        <taxon>Eukaryota</taxon>
        <taxon>Metazoa</taxon>
        <taxon>Chordata</taxon>
        <taxon>Craniata</taxon>
        <taxon>Vertebrata</taxon>
        <taxon>Euteleostomi</taxon>
        <taxon>Actinopterygii</taxon>
        <taxon>Neopterygii</taxon>
        <taxon>Teleostei</taxon>
        <taxon>Neoteleostei</taxon>
        <taxon>Acanthomorphata</taxon>
        <taxon>Gobiaria</taxon>
        <taxon>Gobiiformes</taxon>
        <taxon>Gobioidei</taxon>
        <taxon>Gobiidae</taxon>
        <taxon>Gobiinae</taxon>
        <taxon>Knipowitschia</taxon>
    </lineage>
</organism>
<protein>
    <submittedName>
        <fullName evidence="2">Uncharacterized protein</fullName>
    </submittedName>
</protein>
<dbReference type="EMBL" id="OZ035842">
    <property type="protein sequence ID" value="CAL1594276.1"/>
    <property type="molecule type" value="Genomic_DNA"/>
</dbReference>
<sequence>MFRLTVGMQTLADFQPVASSRGRGQILQICRCVSCMFLAAVALVLLELGPSVSLAASSQNTSTLYTAANHNQMCPDFWFQIAPSCSAAEARGGTKQTRIWESEMAGTHTQTETKPDQSDPRGPSRSLSLKCRPQTCFIAADGGDVSLARPPQDQSLTRSKLTPAKHLLQTDQERLLH</sequence>
<dbReference type="Proteomes" id="UP001497482">
    <property type="component" value="Chromosome 20"/>
</dbReference>
<proteinExistence type="predicted"/>
<keyword evidence="3" id="KW-1185">Reference proteome</keyword>
<name>A0AAV2KYW4_KNICA</name>
<gene>
    <name evidence="2" type="ORF">KC01_LOCUS23255</name>
</gene>